<dbReference type="EMBL" id="RRYP01031857">
    <property type="protein sequence ID" value="TNV70892.1"/>
    <property type="molecule type" value="Genomic_DNA"/>
</dbReference>
<sequence length="115" mass="13984">MKLAVSNWVIIHIENEIDKDERRGSPLIIPRFDENEGDQRYDEFENSQRVFLEKEGQEVNQEEHILYEEFRGEQDGQQQQEVKVLFLELLFRIKKMELGQRKDNQRQRKYCPSQQ</sequence>
<keyword evidence="2" id="KW-1185">Reference proteome</keyword>
<protein>
    <submittedName>
        <fullName evidence="1">Uncharacterized protein</fullName>
    </submittedName>
</protein>
<name>A0A8J8SU04_HALGN</name>
<evidence type="ECO:0000313" key="2">
    <source>
        <dbReference type="Proteomes" id="UP000785679"/>
    </source>
</evidence>
<dbReference type="Proteomes" id="UP000785679">
    <property type="component" value="Unassembled WGS sequence"/>
</dbReference>
<accession>A0A8J8SU04</accession>
<evidence type="ECO:0000313" key="1">
    <source>
        <dbReference type="EMBL" id="TNV70892.1"/>
    </source>
</evidence>
<comment type="caution">
    <text evidence="1">The sequence shown here is derived from an EMBL/GenBank/DDBJ whole genome shotgun (WGS) entry which is preliminary data.</text>
</comment>
<gene>
    <name evidence="1" type="ORF">FGO68_gene11664</name>
</gene>
<reference evidence="1" key="1">
    <citation type="submission" date="2019-06" db="EMBL/GenBank/DDBJ databases">
        <authorList>
            <person name="Zheng W."/>
        </authorList>
    </citation>
    <scope>NUCLEOTIDE SEQUENCE</scope>
    <source>
        <strain evidence="1">QDHG01</strain>
    </source>
</reference>
<dbReference type="AlphaFoldDB" id="A0A8J8SU04"/>
<proteinExistence type="predicted"/>
<organism evidence="1 2">
    <name type="scientific">Halteria grandinella</name>
    <dbReference type="NCBI Taxonomy" id="5974"/>
    <lineage>
        <taxon>Eukaryota</taxon>
        <taxon>Sar</taxon>
        <taxon>Alveolata</taxon>
        <taxon>Ciliophora</taxon>
        <taxon>Intramacronucleata</taxon>
        <taxon>Spirotrichea</taxon>
        <taxon>Stichotrichia</taxon>
        <taxon>Sporadotrichida</taxon>
        <taxon>Halteriidae</taxon>
        <taxon>Halteria</taxon>
    </lineage>
</organism>